<dbReference type="InterPro" id="IPR053863">
    <property type="entry name" value="Glyoxy/Ble-like_N"/>
</dbReference>
<evidence type="ECO:0000313" key="2">
    <source>
        <dbReference type="EMBL" id="ENZ07012.1"/>
    </source>
</evidence>
<feature type="domain" description="Glyoxalase/Bleomycin resistance-like N-terminal" evidence="1">
    <location>
        <begin position="7"/>
        <end position="33"/>
    </location>
</feature>
<dbReference type="HOGENOM" id="CLU_3060146_0_0_9"/>
<accession>A0A0E2H1Y7</accession>
<dbReference type="Pfam" id="PF22677">
    <property type="entry name" value="Ble-like_N"/>
    <property type="match status" value="1"/>
</dbReference>
<sequence length="53" mass="6012">MKLGSPMIVVTDMERSLEFYKQVLGLDVILDFGANKTLTTVSPCRQRKPIKRS</sequence>
<organism evidence="2 3">
    <name type="scientific">[Clostridium] clostridioforme 90A8</name>
    <dbReference type="NCBI Taxonomy" id="999408"/>
    <lineage>
        <taxon>Bacteria</taxon>
        <taxon>Bacillati</taxon>
        <taxon>Bacillota</taxon>
        <taxon>Clostridia</taxon>
        <taxon>Lachnospirales</taxon>
        <taxon>Lachnospiraceae</taxon>
        <taxon>Enterocloster</taxon>
    </lineage>
</organism>
<dbReference type="SUPFAM" id="SSF54593">
    <property type="entry name" value="Glyoxalase/Bleomycin resistance protein/Dihydroxybiphenyl dioxygenase"/>
    <property type="match status" value="1"/>
</dbReference>
<dbReference type="Gene3D" id="3.10.180.10">
    <property type="entry name" value="2,3-Dihydroxybiphenyl 1,2-Dioxygenase, domain 1"/>
    <property type="match status" value="1"/>
</dbReference>
<gene>
    <name evidence="2" type="ORF">HMPREF1090_05354</name>
</gene>
<dbReference type="EMBL" id="AGYR01000070">
    <property type="protein sequence ID" value="ENZ07012.1"/>
    <property type="molecule type" value="Genomic_DNA"/>
</dbReference>
<name>A0A0E2H1Y7_9FIRM</name>
<dbReference type="Proteomes" id="UP000013085">
    <property type="component" value="Unassembled WGS sequence"/>
</dbReference>
<dbReference type="InterPro" id="IPR029068">
    <property type="entry name" value="Glyas_Bleomycin-R_OHBP_Dase"/>
</dbReference>
<comment type="caution">
    <text evidence="2">The sequence shown here is derived from an EMBL/GenBank/DDBJ whole genome shotgun (WGS) entry which is preliminary data.</text>
</comment>
<reference evidence="2 3" key="1">
    <citation type="submission" date="2013-01" db="EMBL/GenBank/DDBJ databases">
        <title>The Genome Sequence of Clostridium clostridioforme 90A8.</title>
        <authorList>
            <consortium name="The Broad Institute Genome Sequencing Platform"/>
            <person name="Earl A."/>
            <person name="Ward D."/>
            <person name="Feldgarden M."/>
            <person name="Gevers D."/>
            <person name="Courvalin P."/>
            <person name="Lambert T."/>
            <person name="Walker B."/>
            <person name="Young S.K."/>
            <person name="Zeng Q."/>
            <person name="Gargeya S."/>
            <person name="Fitzgerald M."/>
            <person name="Haas B."/>
            <person name="Abouelleil A."/>
            <person name="Alvarado L."/>
            <person name="Arachchi H.M."/>
            <person name="Berlin A.M."/>
            <person name="Chapman S.B."/>
            <person name="Dewar J."/>
            <person name="Goldberg J."/>
            <person name="Griggs A."/>
            <person name="Gujja S."/>
            <person name="Hansen M."/>
            <person name="Howarth C."/>
            <person name="Imamovic A."/>
            <person name="Larimer J."/>
            <person name="McCowan C."/>
            <person name="Murphy C."/>
            <person name="Neiman D."/>
            <person name="Pearson M."/>
            <person name="Priest M."/>
            <person name="Roberts A."/>
            <person name="Saif S."/>
            <person name="Shea T."/>
            <person name="Sisk P."/>
            <person name="Sykes S."/>
            <person name="Wortman J."/>
            <person name="Nusbaum C."/>
            <person name="Birren B."/>
        </authorList>
    </citation>
    <scope>NUCLEOTIDE SEQUENCE [LARGE SCALE GENOMIC DNA]</scope>
    <source>
        <strain evidence="2 3">90A8</strain>
    </source>
</reference>
<dbReference type="AlphaFoldDB" id="A0A0E2H1Y7"/>
<protein>
    <recommendedName>
        <fullName evidence="1">Glyoxalase/Bleomycin resistance-like N-terminal domain-containing protein</fullName>
    </recommendedName>
</protein>
<evidence type="ECO:0000313" key="3">
    <source>
        <dbReference type="Proteomes" id="UP000013085"/>
    </source>
</evidence>
<proteinExistence type="predicted"/>
<evidence type="ECO:0000259" key="1">
    <source>
        <dbReference type="Pfam" id="PF22677"/>
    </source>
</evidence>